<dbReference type="AlphaFoldDB" id="A0A0V0GFB7"/>
<evidence type="ECO:0000313" key="1">
    <source>
        <dbReference type="EMBL" id="JAP06924.1"/>
    </source>
</evidence>
<organism evidence="1">
    <name type="scientific">Solanum chacoense</name>
    <name type="common">Chaco potato</name>
    <dbReference type="NCBI Taxonomy" id="4108"/>
    <lineage>
        <taxon>Eukaryota</taxon>
        <taxon>Viridiplantae</taxon>
        <taxon>Streptophyta</taxon>
        <taxon>Embryophyta</taxon>
        <taxon>Tracheophyta</taxon>
        <taxon>Spermatophyta</taxon>
        <taxon>Magnoliopsida</taxon>
        <taxon>eudicotyledons</taxon>
        <taxon>Gunneridae</taxon>
        <taxon>Pentapetalae</taxon>
        <taxon>asterids</taxon>
        <taxon>lamiids</taxon>
        <taxon>Solanales</taxon>
        <taxon>Solanaceae</taxon>
        <taxon>Solanoideae</taxon>
        <taxon>Solaneae</taxon>
        <taxon>Solanum</taxon>
    </lineage>
</organism>
<sequence>VCFGVKIQSRNLFLANVKSVLVLKYDLVYSGVKIQSGKFVRHFQVRFYSATLNLVCDLWLLAST</sequence>
<proteinExistence type="predicted"/>
<dbReference type="EMBL" id="GEDG01039914">
    <property type="protein sequence ID" value="JAP06924.1"/>
    <property type="molecule type" value="Transcribed_RNA"/>
</dbReference>
<accession>A0A0V0GFB7</accession>
<name>A0A0V0GFB7_SOLCH</name>
<feature type="non-terminal residue" evidence="1">
    <location>
        <position position="1"/>
    </location>
</feature>
<protein>
    <submittedName>
        <fullName evidence="1">Putative ovule protein</fullName>
    </submittedName>
</protein>
<reference evidence="1" key="1">
    <citation type="submission" date="2015-12" db="EMBL/GenBank/DDBJ databases">
        <title>Gene expression during late stages of embryo sac development: a critical building block for successful pollen-pistil interactions.</title>
        <authorList>
            <person name="Liu Y."/>
            <person name="Joly V."/>
            <person name="Sabar M."/>
            <person name="Matton D.P."/>
        </authorList>
    </citation>
    <scope>NUCLEOTIDE SEQUENCE</scope>
</reference>